<evidence type="ECO:0000256" key="1">
    <source>
        <dbReference type="ARBA" id="ARBA00022898"/>
    </source>
</evidence>
<feature type="domain" description="Alanine racemase N-terminal" evidence="5">
    <location>
        <begin position="10"/>
        <end position="227"/>
    </location>
</feature>
<comment type="similarity">
    <text evidence="2 4">Belongs to the pyridoxal phosphate-binding protein YggS/PROSC family.</text>
</comment>
<dbReference type="InterPro" id="IPR001608">
    <property type="entry name" value="Ala_racemase_N"/>
</dbReference>
<reference evidence="6 7" key="1">
    <citation type="journal article" date="2016" name="Nat. Commun.">
        <title>Thousands of microbial genomes shed light on interconnected biogeochemical processes in an aquifer system.</title>
        <authorList>
            <person name="Anantharaman K."/>
            <person name="Brown C.T."/>
            <person name="Hug L.A."/>
            <person name="Sharon I."/>
            <person name="Castelle C.J."/>
            <person name="Probst A.J."/>
            <person name="Thomas B.C."/>
            <person name="Singh A."/>
            <person name="Wilkins M.J."/>
            <person name="Karaoz U."/>
            <person name="Brodie E.L."/>
            <person name="Williams K.H."/>
            <person name="Hubbard S.S."/>
            <person name="Banfield J.F."/>
        </authorList>
    </citation>
    <scope>NUCLEOTIDE SEQUENCE [LARGE SCALE GENOMIC DNA]</scope>
</reference>
<comment type="function">
    <text evidence="2">Pyridoxal 5'-phosphate (PLP)-binding protein, which is involved in PLP homeostasis.</text>
</comment>
<evidence type="ECO:0000313" key="7">
    <source>
        <dbReference type="Proteomes" id="UP000177701"/>
    </source>
</evidence>
<accession>A0A1F5A5Q7</accession>
<keyword evidence="1 2" id="KW-0663">Pyridoxal phosphate</keyword>
<dbReference type="EMBL" id="MEYH01000105">
    <property type="protein sequence ID" value="OGD13648.1"/>
    <property type="molecule type" value="Genomic_DNA"/>
</dbReference>
<dbReference type="PANTHER" id="PTHR10146:SF14">
    <property type="entry name" value="PYRIDOXAL PHOSPHATE HOMEOSTASIS PROTEIN"/>
    <property type="match status" value="1"/>
</dbReference>
<dbReference type="PIRSF" id="PIRSF004848">
    <property type="entry name" value="YBL036c_PLPDEIII"/>
    <property type="match status" value="1"/>
</dbReference>
<dbReference type="NCBIfam" id="TIGR00044">
    <property type="entry name" value="YggS family pyridoxal phosphate-dependent enzyme"/>
    <property type="match status" value="1"/>
</dbReference>
<proteinExistence type="inferred from homology"/>
<dbReference type="HAMAP" id="MF_02087">
    <property type="entry name" value="PLP_homeostasis"/>
    <property type="match status" value="1"/>
</dbReference>
<dbReference type="FunFam" id="3.20.20.10:FF:000018">
    <property type="entry name" value="Pyridoxal phosphate homeostasis protein"/>
    <property type="match status" value="1"/>
</dbReference>
<dbReference type="SUPFAM" id="SSF51419">
    <property type="entry name" value="PLP-binding barrel"/>
    <property type="match status" value="1"/>
</dbReference>
<protein>
    <recommendedName>
        <fullName evidence="2">Pyridoxal phosphate homeostasis protein</fullName>
        <shortName evidence="2">PLP homeostasis protein</shortName>
    </recommendedName>
</protein>
<dbReference type="InterPro" id="IPR011078">
    <property type="entry name" value="PyrdxlP_homeostasis"/>
</dbReference>
<dbReference type="Pfam" id="PF01168">
    <property type="entry name" value="Ala_racemase_N"/>
    <property type="match status" value="1"/>
</dbReference>
<dbReference type="CDD" id="cd00635">
    <property type="entry name" value="PLPDE_III_YBL036c_like"/>
    <property type="match status" value="1"/>
</dbReference>
<evidence type="ECO:0000259" key="5">
    <source>
        <dbReference type="Pfam" id="PF01168"/>
    </source>
</evidence>
<dbReference type="Proteomes" id="UP000177701">
    <property type="component" value="Unassembled WGS sequence"/>
</dbReference>
<name>A0A1F5A5Q7_9BACT</name>
<sequence length="229" mass="26163">METIKNNLEIIKEKIKKAALKANRSPEEIKLVAVTKTAAIEQIKEAINAGVKIIGENKVQEAKEKYHILTADTEWHLIGHLQTNKVKYAIEIFDCIQTVDSIKLAKEIDKRSLQFGKTTNVLVEVNVSGEKSKYGIKPEEVEPFLKEISEFSRIRVRGLMTIAPIIEEDKEEVRPYFRKLRELSEEIKSKNINNLKMDYLSMGMTDDFEVAIEEGANMVRIGRGIFGFH</sequence>
<dbReference type="GO" id="GO:0030170">
    <property type="term" value="F:pyridoxal phosphate binding"/>
    <property type="evidence" value="ECO:0007669"/>
    <property type="project" value="UniProtKB-UniRule"/>
</dbReference>
<dbReference type="AlphaFoldDB" id="A0A1F5A5Q7"/>
<dbReference type="InterPro" id="IPR029066">
    <property type="entry name" value="PLP-binding_barrel"/>
</dbReference>
<organism evidence="6 7">
    <name type="scientific">Candidatus Sediminicultor quintus</name>
    <dbReference type="NCBI Taxonomy" id="1797291"/>
    <lineage>
        <taxon>Bacteria</taxon>
        <taxon>Pseudomonadati</taxon>
        <taxon>Atribacterota</taxon>
        <taxon>Candidatus Phoenicimicrobiia</taxon>
        <taxon>Candidatus Pheonicimicrobiales</taxon>
        <taxon>Candidatus Phoenicimicrobiaceae</taxon>
        <taxon>Candidatus Sediminicultor</taxon>
    </lineage>
</organism>
<comment type="cofactor">
    <cofactor evidence="3">
        <name>pyridoxal 5'-phosphate</name>
        <dbReference type="ChEBI" id="CHEBI:597326"/>
    </cofactor>
</comment>
<evidence type="ECO:0000256" key="2">
    <source>
        <dbReference type="HAMAP-Rule" id="MF_02087"/>
    </source>
</evidence>
<evidence type="ECO:0000256" key="4">
    <source>
        <dbReference type="RuleBase" id="RU004514"/>
    </source>
</evidence>
<comment type="caution">
    <text evidence="6">The sequence shown here is derived from an EMBL/GenBank/DDBJ whole genome shotgun (WGS) entry which is preliminary data.</text>
</comment>
<dbReference type="PANTHER" id="PTHR10146">
    <property type="entry name" value="PROLINE SYNTHETASE CO-TRANSCRIBED BACTERIAL HOMOLOG PROTEIN"/>
    <property type="match status" value="1"/>
</dbReference>
<feature type="modified residue" description="N6-(pyridoxal phosphate)lysine" evidence="2 3">
    <location>
        <position position="36"/>
    </location>
</feature>
<gene>
    <name evidence="6" type="ORF">A2V47_06615</name>
</gene>
<evidence type="ECO:0000256" key="3">
    <source>
        <dbReference type="PIRSR" id="PIRSR004848-1"/>
    </source>
</evidence>
<dbReference type="STRING" id="1797291.A2V47_06615"/>
<evidence type="ECO:0000313" key="6">
    <source>
        <dbReference type="EMBL" id="OGD13648.1"/>
    </source>
</evidence>
<dbReference type="Gene3D" id="3.20.20.10">
    <property type="entry name" value="Alanine racemase"/>
    <property type="match status" value="1"/>
</dbReference>